<keyword evidence="3" id="KW-0813">Transport</keyword>
<dbReference type="InterPro" id="IPR010067">
    <property type="entry name" value="ABC_SsuA_sub-bd"/>
</dbReference>
<dbReference type="GO" id="GO:0042626">
    <property type="term" value="F:ATPase-coupled transmembrane transporter activity"/>
    <property type="evidence" value="ECO:0007669"/>
    <property type="project" value="InterPro"/>
</dbReference>
<gene>
    <name evidence="9" type="ORF">KME25_20930</name>
</gene>
<feature type="domain" description="Solute-binding protein family 3/N-terminal" evidence="8">
    <location>
        <begin position="58"/>
        <end position="273"/>
    </location>
</feature>
<feature type="transmembrane region" description="Helical" evidence="7">
    <location>
        <begin position="12"/>
        <end position="35"/>
    </location>
</feature>
<comment type="similarity">
    <text evidence="2">Belongs to the bacterial solute-binding protein SsuA/TauA family.</text>
</comment>
<dbReference type="GO" id="GO:0042597">
    <property type="term" value="C:periplasmic space"/>
    <property type="evidence" value="ECO:0007669"/>
    <property type="project" value="UniProtKB-SubCell"/>
</dbReference>
<keyword evidence="4" id="KW-0732">Signal</keyword>
<evidence type="ECO:0000256" key="2">
    <source>
        <dbReference type="ARBA" id="ARBA00010742"/>
    </source>
</evidence>
<dbReference type="EMBL" id="JAHHIF010000031">
    <property type="protein sequence ID" value="MBW4546883.1"/>
    <property type="molecule type" value="Genomic_DNA"/>
</dbReference>
<evidence type="ECO:0000256" key="5">
    <source>
        <dbReference type="ARBA" id="ARBA00055538"/>
    </source>
</evidence>
<dbReference type="AlphaFoldDB" id="A0A951UAU9"/>
<evidence type="ECO:0000256" key="3">
    <source>
        <dbReference type="ARBA" id="ARBA00022448"/>
    </source>
</evidence>
<dbReference type="GO" id="GO:0016020">
    <property type="term" value="C:membrane"/>
    <property type="evidence" value="ECO:0007669"/>
    <property type="project" value="InterPro"/>
</dbReference>
<comment type="caution">
    <text evidence="9">The sequence shown here is derived from an EMBL/GenBank/DDBJ whole genome shotgun (WGS) entry which is preliminary data.</text>
</comment>
<dbReference type="PANTHER" id="PTHR30024:SF21">
    <property type="entry name" value="ABC TRANSPORTER SUBSTRATE-BINDING PROTEIN"/>
    <property type="match status" value="1"/>
</dbReference>
<keyword evidence="7" id="KW-0812">Transmembrane</keyword>
<dbReference type="NCBIfam" id="TIGR01728">
    <property type="entry name" value="SsuA_fam"/>
    <property type="match status" value="1"/>
</dbReference>
<dbReference type="PANTHER" id="PTHR30024">
    <property type="entry name" value="ALIPHATIC SULFONATES-BINDING PROTEIN-RELATED"/>
    <property type="match status" value="1"/>
</dbReference>
<reference evidence="9" key="1">
    <citation type="submission" date="2021-05" db="EMBL/GenBank/DDBJ databases">
        <authorList>
            <person name="Pietrasiak N."/>
            <person name="Ward R."/>
            <person name="Stajich J.E."/>
            <person name="Kurbessoian T."/>
        </authorList>
    </citation>
    <scope>NUCLEOTIDE SEQUENCE</scope>
    <source>
        <strain evidence="9">CPER-KK1</strain>
    </source>
</reference>
<evidence type="ECO:0000313" key="9">
    <source>
        <dbReference type="EMBL" id="MBW4546883.1"/>
    </source>
</evidence>
<evidence type="ECO:0000259" key="8">
    <source>
        <dbReference type="SMART" id="SM00062"/>
    </source>
</evidence>
<reference evidence="9" key="2">
    <citation type="journal article" date="2022" name="Microbiol. Resour. Announc.">
        <title>Metagenome Sequencing to Explore Phylogenomics of Terrestrial Cyanobacteria.</title>
        <authorList>
            <person name="Ward R.D."/>
            <person name="Stajich J.E."/>
            <person name="Johansen J.R."/>
            <person name="Huntemann M."/>
            <person name="Clum A."/>
            <person name="Foster B."/>
            <person name="Foster B."/>
            <person name="Roux S."/>
            <person name="Palaniappan K."/>
            <person name="Varghese N."/>
            <person name="Mukherjee S."/>
            <person name="Reddy T.B.K."/>
            <person name="Daum C."/>
            <person name="Copeland A."/>
            <person name="Chen I.A."/>
            <person name="Ivanova N.N."/>
            <person name="Kyrpides N.C."/>
            <person name="Shapiro N."/>
            <person name="Eloe-Fadrosh E.A."/>
            <person name="Pietrasiak N."/>
        </authorList>
    </citation>
    <scope>NUCLEOTIDE SEQUENCE</scope>
    <source>
        <strain evidence="9">CPER-KK1</strain>
    </source>
</reference>
<dbReference type="InterPro" id="IPR001638">
    <property type="entry name" value="Solute-binding_3/MltF_N"/>
</dbReference>
<comment type="function">
    <text evidence="5">Part of a binding-protein-dependent transport system for aliphatic sulfonates. Putative binding protein.</text>
</comment>
<evidence type="ECO:0000256" key="6">
    <source>
        <dbReference type="ARBA" id="ARBA00070228"/>
    </source>
</evidence>
<dbReference type="FunFam" id="3.40.190.10:FF:000050">
    <property type="entry name" value="Sulfonate ABC transporter substrate-binding protein"/>
    <property type="match status" value="1"/>
</dbReference>
<dbReference type="SUPFAM" id="SSF53850">
    <property type="entry name" value="Periplasmic binding protein-like II"/>
    <property type="match status" value="1"/>
</dbReference>
<comment type="subcellular location">
    <subcellularLocation>
        <location evidence="1">Periplasm</location>
    </subcellularLocation>
</comment>
<dbReference type="SMART" id="SM00062">
    <property type="entry name" value="PBPb"/>
    <property type="match status" value="1"/>
</dbReference>
<evidence type="ECO:0000256" key="1">
    <source>
        <dbReference type="ARBA" id="ARBA00004418"/>
    </source>
</evidence>
<dbReference type="Gene3D" id="3.40.190.10">
    <property type="entry name" value="Periplasmic binding protein-like II"/>
    <property type="match status" value="2"/>
</dbReference>
<keyword evidence="7" id="KW-1133">Transmembrane helix</keyword>
<dbReference type="Pfam" id="PF09084">
    <property type="entry name" value="NMT1"/>
    <property type="match status" value="1"/>
</dbReference>
<evidence type="ECO:0000256" key="7">
    <source>
        <dbReference type="SAM" id="Phobius"/>
    </source>
</evidence>
<proteinExistence type="inferred from homology"/>
<sequence length="352" mass="38695">MIKQLKKRSFSFFGSLRIPVWFILTALAMALVVVVSSCSNSSSNQTQDSNQTANKPAAIKIDYAYYNPVSLVLKEKGWLEEEFSKDQVKVEWVLSLGSNKALQLLNSRSIDFGSTAGAAALIGKANGNPIKSIYVYSKPEWTALVTTANSSINKVEDLKGKRVAVTQGTDPHVFLLRALDKAGLSVKDIELIPLQHKDGKAALEKGDVDAWGGLDPLMAQTELEKGSRLFFRDANLNTYGVLNVREEFAKEYPSYVERVLTVYEKARKWSVDNPDELKQILVKESKLTDAVAAKQLERTDLSNSVIGKEQETAINAAGDVLLKSGVIKNSVNVGQVLGDLIDPQFVEKVSKK</sequence>
<dbReference type="Proteomes" id="UP000753908">
    <property type="component" value="Unassembled WGS sequence"/>
</dbReference>
<keyword evidence="7" id="KW-0472">Membrane</keyword>
<accession>A0A951UAU9</accession>
<evidence type="ECO:0000256" key="4">
    <source>
        <dbReference type="ARBA" id="ARBA00022729"/>
    </source>
</evidence>
<evidence type="ECO:0000313" key="10">
    <source>
        <dbReference type="Proteomes" id="UP000753908"/>
    </source>
</evidence>
<dbReference type="InterPro" id="IPR015168">
    <property type="entry name" value="SsuA/THI5"/>
</dbReference>
<organism evidence="9 10">
    <name type="scientific">Symplocastrum torsivum CPER-KK1</name>
    <dbReference type="NCBI Taxonomy" id="450513"/>
    <lineage>
        <taxon>Bacteria</taxon>
        <taxon>Bacillati</taxon>
        <taxon>Cyanobacteriota</taxon>
        <taxon>Cyanophyceae</taxon>
        <taxon>Oscillatoriophycideae</taxon>
        <taxon>Oscillatoriales</taxon>
        <taxon>Microcoleaceae</taxon>
        <taxon>Symplocastrum</taxon>
    </lineage>
</organism>
<protein>
    <recommendedName>
        <fullName evidence="6">Putative aliphatic sulfonates-binding protein</fullName>
    </recommendedName>
</protein>
<name>A0A951UAU9_9CYAN</name>